<dbReference type="InterPro" id="IPR000477">
    <property type="entry name" value="RT_dom"/>
</dbReference>
<dbReference type="SUPFAM" id="SSF56672">
    <property type="entry name" value="DNA/RNA polymerases"/>
    <property type="match status" value="1"/>
</dbReference>
<sequence length="334" mass="39599">MTDERQVLWTEAAHWLWRQRKHSPPGADVWDLRFHWQTVRHELFRQVTEGRYRLKPMLCYRTRGGERLAQWSAADALVLKWLALQVDGKLPVHRRCEHRKNSGGVRSSVRRLHRAILEGEYRFVYRTDIRGYYRHIRKQQVYSQFCRYITDPVLQGLFRQYVYYSVEDGGEIYTPDTGIARGCSLSPLVGASLLYHCDSDFNYTEGIYYARYMDDFMVLTRTRWHLRRCVRRLNEYLDIGGFSVHPDKTYTGRIQHGFDWLGVSFDATGATGLSDRAVRHHRERCLRLYEQACRRRLEEAAVRERVQAYRTRWKRWGQGLLNAVNAAGVPDDED</sequence>
<dbReference type="InterPro" id="IPR043502">
    <property type="entry name" value="DNA/RNA_pol_sf"/>
</dbReference>
<dbReference type="EMBL" id="AAKOBS010000055">
    <property type="protein sequence ID" value="ECT8499440.1"/>
    <property type="molecule type" value="Genomic_DNA"/>
</dbReference>
<feature type="domain" description="Reverse transcriptase" evidence="1">
    <location>
        <begin position="1"/>
        <end position="265"/>
    </location>
</feature>
<organism evidence="2">
    <name type="scientific">Salmonella enterica subsp. enterica serovar Pensacola</name>
    <dbReference type="NCBI Taxonomy" id="34042"/>
    <lineage>
        <taxon>Bacteria</taxon>
        <taxon>Pseudomonadati</taxon>
        <taxon>Pseudomonadota</taxon>
        <taxon>Gammaproteobacteria</taxon>
        <taxon>Enterobacterales</taxon>
        <taxon>Enterobacteriaceae</taxon>
        <taxon>Salmonella</taxon>
    </lineage>
</organism>
<protein>
    <submittedName>
        <fullName evidence="2">Transposase</fullName>
    </submittedName>
</protein>
<comment type="caution">
    <text evidence="2">The sequence shown here is derived from an EMBL/GenBank/DDBJ whole genome shotgun (WGS) entry which is preliminary data.</text>
</comment>
<name>A0A602Z7J9_SALET</name>
<evidence type="ECO:0000259" key="1">
    <source>
        <dbReference type="PROSITE" id="PS50878"/>
    </source>
</evidence>
<evidence type="ECO:0000313" key="2">
    <source>
        <dbReference type="EMBL" id="ECT8499440.1"/>
    </source>
</evidence>
<dbReference type="Proteomes" id="UP000839894">
    <property type="component" value="Unassembled WGS sequence"/>
</dbReference>
<proteinExistence type="predicted"/>
<gene>
    <name evidence="2" type="ORF">BWQ27_25750</name>
</gene>
<accession>A0A602Z7J9</accession>
<reference evidence="2" key="1">
    <citation type="submission" date="2018-07" db="EMBL/GenBank/DDBJ databases">
        <authorList>
            <consortium name="PulseNet: The National Subtyping Network for Foodborne Disease Surveillance"/>
            <person name="Tarr C.L."/>
            <person name="Trees E."/>
            <person name="Katz L.S."/>
            <person name="Carleton-Romer H.A."/>
            <person name="Stroika S."/>
            <person name="Kucerova Z."/>
            <person name="Roache K.F."/>
            <person name="Sabol A.L."/>
            <person name="Besser J."/>
            <person name="Gerner-Smidt P."/>
        </authorList>
    </citation>
    <scope>NUCLEOTIDE SEQUENCE [LARGE SCALE GENOMIC DNA]</scope>
    <source>
        <strain evidence="2">PNUSAS006183</strain>
    </source>
</reference>
<dbReference type="Pfam" id="PF00078">
    <property type="entry name" value="RVT_1"/>
    <property type="match status" value="1"/>
</dbReference>
<dbReference type="AlphaFoldDB" id="A0A602Z7J9"/>
<dbReference type="PROSITE" id="PS50878">
    <property type="entry name" value="RT_POL"/>
    <property type="match status" value="1"/>
</dbReference>